<evidence type="ECO:0000313" key="2">
    <source>
        <dbReference type="EMBL" id="MDP8566650.1"/>
    </source>
</evidence>
<dbReference type="PROSITE" id="PS50005">
    <property type="entry name" value="TPR"/>
    <property type="match status" value="1"/>
</dbReference>
<evidence type="ECO:0000256" key="1">
    <source>
        <dbReference type="PROSITE-ProRule" id="PRU00339"/>
    </source>
</evidence>
<dbReference type="Pfam" id="PF13429">
    <property type="entry name" value="TPR_15"/>
    <property type="match status" value="1"/>
</dbReference>
<dbReference type="Proteomes" id="UP001225906">
    <property type="component" value="Unassembled WGS sequence"/>
</dbReference>
<dbReference type="InterPro" id="IPR019734">
    <property type="entry name" value="TPR_rpt"/>
</dbReference>
<dbReference type="Pfam" id="PF13174">
    <property type="entry name" value="TPR_6"/>
    <property type="match status" value="1"/>
</dbReference>
<dbReference type="InterPro" id="IPR011990">
    <property type="entry name" value="TPR-like_helical_dom_sf"/>
</dbReference>
<name>A0ABT9JRB7_9PROT</name>
<dbReference type="EMBL" id="JAVCAP010000002">
    <property type="protein sequence ID" value="MDP8566650.1"/>
    <property type="molecule type" value="Genomic_DNA"/>
</dbReference>
<sequence>MSLINQVLQDVEKRQAGDAHASWAGQVRPVLQVSAADTGRNWLKYSLWLLLLVGMGYLIVHTRTDWLQWLIRWNAPEQRSSPIAALPGVNMKGASPQAAPAGAVNPPAQSVHLWDGLARSLSGNWQSESQPLAKTLPKVATATADALLSPKKISQNTQDVSSAGDAAEVPAASEPVLKGVKPEAITMVASKVTGQTGGQVDKGSVNKQVKPDQEVNVLIQQAVDQEQKGRSSEALALLRQAVAAYPQSEDARQLLASYLFEAKQDAEAVALLRVGLKSYPEQRSLRKSLAKWQLSHGQPEAVLETLKPMLQEAAPDAELNWMLAMANQQSGQHGQALPYFERAITLQPGHAQWYVAYALSLRAAGQANQALQQLQMAQNLPLSERMSEFVTQQIRQLSGGRAEMQ</sequence>
<protein>
    <submittedName>
        <fullName evidence="2">Tetratricopeptide repeat protein</fullName>
    </submittedName>
</protein>
<comment type="caution">
    <text evidence="2">The sequence shown here is derived from an EMBL/GenBank/DDBJ whole genome shotgun (WGS) entry which is preliminary data.</text>
</comment>
<keyword evidence="1" id="KW-0802">TPR repeat</keyword>
<feature type="repeat" description="TPR" evidence="1">
    <location>
        <begin position="317"/>
        <end position="350"/>
    </location>
</feature>
<dbReference type="Gene3D" id="1.25.40.10">
    <property type="entry name" value="Tetratricopeptide repeat domain"/>
    <property type="match status" value="1"/>
</dbReference>
<organism evidence="2 3">
    <name type="scientific">Methylophilus aquaticus</name>
    <dbReference type="NCBI Taxonomy" id="1971610"/>
    <lineage>
        <taxon>Bacteria</taxon>
        <taxon>Pseudomonadati</taxon>
        <taxon>Pseudomonadota</taxon>
        <taxon>Betaproteobacteria</taxon>
        <taxon>Nitrosomonadales</taxon>
        <taxon>Methylophilaceae</taxon>
        <taxon>Methylophilus</taxon>
    </lineage>
</organism>
<evidence type="ECO:0000313" key="3">
    <source>
        <dbReference type="Proteomes" id="UP001225906"/>
    </source>
</evidence>
<dbReference type="SMART" id="SM00028">
    <property type="entry name" value="TPR"/>
    <property type="match status" value="2"/>
</dbReference>
<accession>A0ABT9JRB7</accession>
<dbReference type="RefSeq" id="WP_306388354.1">
    <property type="nucleotide sequence ID" value="NZ_JAVCAP010000002.1"/>
</dbReference>
<proteinExistence type="predicted"/>
<keyword evidence="3" id="KW-1185">Reference proteome</keyword>
<gene>
    <name evidence="2" type="ORF">Q9291_02195</name>
</gene>
<reference evidence="3" key="1">
    <citation type="journal article" date="2019" name="Int. J. Syst. Evol. Microbiol.">
        <title>The Global Catalogue of Microorganisms (GCM) 10K type strain sequencing project: providing services to taxonomists for standard genome sequencing and annotation.</title>
        <authorList>
            <consortium name="The Broad Institute Genomics Platform"/>
            <consortium name="The Broad Institute Genome Sequencing Center for Infectious Disease"/>
            <person name="Wu L."/>
            <person name="Ma J."/>
        </authorList>
    </citation>
    <scope>NUCLEOTIDE SEQUENCE [LARGE SCALE GENOMIC DNA]</scope>
    <source>
        <strain evidence="3">VKM B-3159</strain>
    </source>
</reference>
<dbReference type="SUPFAM" id="SSF48452">
    <property type="entry name" value="TPR-like"/>
    <property type="match status" value="1"/>
</dbReference>